<protein>
    <submittedName>
        <fullName evidence="2">Uncharacterized protein</fullName>
    </submittedName>
</protein>
<accession>A0AAD1TIF9</accession>
<evidence type="ECO:0000256" key="1">
    <source>
        <dbReference type="SAM" id="MobiDB-lite"/>
    </source>
</evidence>
<feature type="region of interest" description="Disordered" evidence="1">
    <location>
        <begin position="1"/>
        <end position="21"/>
    </location>
</feature>
<feature type="region of interest" description="Disordered" evidence="1">
    <location>
        <begin position="41"/>
        <end position="67"/>
    </location>
</feature>
<gene>
    <name evidence="2" type="ORF">PECUL_23A058938</name>
</gene>
<dbReference type="AlphaFoldDB" id="A0AAD1TIF9"/>
<feature type="compositionally biased region" description="Low complexity" evidence="1">
    <location>
        <begin position="45"/>
        <end position="56"/>
    </location>
</feature>
<reference evidence="2" key="1">
    <citation type="submission" date="2022-03" db="EMBL/GenBank/DDBJ databases">
        <authorList>
            <person name="Alioto T."/>
            <person name="Alioto T."/>
            <person name="Gomez Garrido J."/>
        </authorList>
    </citation>
    <scope>NUCLEOTIDE SEQUENCE</scope>
</reference>
<keyword evidence="3" id="KW-1185">Reference proteome</keyword>
<dbReference type="Proteomes" id="UP001295444">
    <property type="component" value="Chromosome 13"/>
</dbReference>
<evidence type="ECO:0000313" key="3">
    <source>
        <dbReference type="Proteomes" id="UP001295444"/>
    </source>
</evidence>
<name>A0AAD1TIF9_PELCU</name>
<organism evidence="2 3">
    <name type="scientific">Pelobates cultripes</name>
    <name type="common">Western spadefoot toad</name>
    <dbReference type="NCBI Taxonomy" id="61616"/>
    <lineage>
        <taxon>Eukaryota</taxon>
        <taxon>Metazoa</taxon>
        <taxon>Chordata</taxon>
        <taxon>Craniata</taxon>
        <taxon>Vertebrata</taxon>
        <taxon>Euteleostomi</taxon>
        <taxon>Amphibia</taxon>
        <taxon>Batrachia</taxon>
        <taxon>Anura</taxon>
        <taxon>Pelobatoidea</taxon>
        <taxon>Pelobatidae</taxon>
        <taxon>Pelobates</taxon>
    </lineage>
</organism>
<sequence length="143" mass="15422">MGNPKKHTTTQGASGKTPAAKLSTLTQYFQDAVDSEKEAVGSKIAVDSAPSSPVPSEGSCRTQAATHDPEIRNLLRNLPSKADLANMTEKLEASFQSKMDVVGVDIKQVSLKVTDLEEEKYVMQAQITNNSTTLSQIEARQIT</sequence>
<evidence type="ECO:0000313" key="2">
    <source>
        <dbReference type="EMBL" id="CAH2327853.1"/>
    </source>
</evidence>
<dbReference type="EMBL" id="OW240924">
    <property type="protein sequence ID" value="CAH2327853.1"/>
    <property type="molecule type" value="Genomic_DNA"/>
</dbReference>
<proteinExistence type="predicted"/>